<reference evidence="1 2" key="1">
    <citation type="submission" date="2018-10" db="EMBL/GenBank/DDBJ databases">
        <title>Genomic Encyclopedia of Type Strains, Phase IV (KMG-IV): sequencing the most valuable type-strain genomes for metagenomic binning, comparative biology and taxonomic classification.</title>
        <authorList>
            <person name="Goeker M."/>
        </authorList>
    </citation>
    <scope>NUCLEOTIDE SEQUENCE [LARGE SCALE GENOMIC DNA]</scope>
    <source>
        <strain evidence="1 2">DSM 23800</strain>
    </source>
</reference>
<organism evidence="1 2">
    <name type="scientific">Otariodibacter oris</name>
    <dbReference type="NCBI Taxonomy" id="1032623"/>
    <lineage>
        <taxon>Bacteria</taxon>
        <taxon>Pseudomonadati</taxon>
        <taxon>Pseudomonadota</taxon>
        <taxon>Gammaproteobacteria</taxon>
        <taxon>Pasteurellales</taxon>
        <taxon>Pasteurellaceae</taxon>
        <taxon>Otariodibacter</taxon>
    </lineage>
</organism>
<proteinExistence type="predicted"/>
<dbReference type="EMBL" id="RBJC01000004">
    <property type="protein sequence ID" value="RKR77175.1"/>
    <property type="molecule type" value="Genomic_DNA"/>
</dbReference>
<name>A0A420XIJ1_9PAST</name>
<sequence>MNYATPEDFLLRIGEQEAIELTDRERLGVVDSGILAMALGDASSQIDGYLVGRYSLPLNSTPSILTRICCDIARYYLTSMSGVTITEEVIERYKFCLKELENIAKGLVALGVEGNKGEDDLENNDSDDAVQFANGGSRIWARERR</sequence>
<keyword evidence="2" id="KW-1185">Reference proteome</keyword>
<dbReference type="Pfam" id="PF07030">
    <property type="entry name" value="Phage_Mu_Gp36"/>
    <property type="match status" value="1"/>
</dbReference>
<dbReference type="AlphaFoldDB" id="A0A420XIJ1"/>
<dbReference type="RefSeq" id="WP_121122279.1">
    <property type="nucleotide sequence ID" value="NZ_CP016604.1"/>
</dbReference>
<evidence type="ECO:0000313" key="2">
    <source>
        <dbReference type="Proteomes" id="UP000280099"/>
    </source>
</evidence>
<dbReference type="Proteomes" id="UP000280099">
    <property type="component" value="Unassembled WGS sequence"/>
</dbReference>
<dbReference type="InterPro" id="IPR009752">
    <property type="entry name" value="Phage_Mu_GpJ"/>
</dbReference>
<protein>
    <submittedName>
        <fullName evidence="1">Phage gp36-like protein</fullName>
    </submittedName>
</protein>
<gene>
    <name evidence="1" type="ORF">DES31_0500</name>
</gene>
<accession>A0A420XIJ1</accession>
<evidence type="ECO:0000313" key="1">
    <source>
        <dbReference type="EMBL" id="RKR77175.1"/>
    </source>
</evidence>
<comment type="caution">
    <text evidence="1">The sequence shown here is derived from an EMBL/GenBank/DDBJ whole genome shotgun (WGS) entry which is preliminary data.</text>
</comment>
<dbReference type="OrthoDB" id="9812088at2"/>